<sequence length="957" mass="107147">MDSEEDLPHFNVDVNPRFTGFTPERDIDESRVKDADCKLLTALNRLQSTGTFASSGVLPFLDPQIYLQDVGTIPLPMNRTQGRQLISKARPATYDMDNEMTVDASMRNTWELKPDQFEIRNSAWGVYVESCCARVAQDLGIKAPIAATLHKMLIYDTNAMSKRHTDGAKSSGTFGTLLIVLPSPHKGGAVSVKHRRDKKSLPILGGTQSVDPSMPCPSFGIVQGPEVGILRDALEEWLQATQKSAAVYYTLDHEYPENKVTLEALKNNDMSRVQALKQLASELDMDIFLAILEKETEGTCSTDRYFGSKKVYPLDEARDIYYKIRDLVELDGRQVACGVFIGEEEILSKDRFNHIEPKDQDVLSYQTGRGSKLLHRYEIAAVALMPKDFVASFVMLPDMPSSMIYSDNIGYIIDFLARSSVQPPGRQSSFNTLKTVCRMAWARNWEHRGEESREVLDNVFKAALHWKDHEFFEHAAGERGWHPSPQFFQWARERVATGDVPFNCFKRGFLNAVMAIPIRKTRLQSIVRLVRPTEPISDEVRSWLHMIYHAVSSTTIGSSQKLSQQNGYELADLIEEYGDFDYLATHFASLVESKLQEFPFILGFMAGLFQYTIAGGLPEESSDMYARLAERFIGALDISALESNGPAYAGVMRQPPYFASEYTQNPKLSVHDLLVDLIEGLMFIEPSNILLKALSLKIKAGCPNIDSSQFHSLWLPFLHALASHIEELSPETVASMRPEMRRIITTILSAYIDIYVGRQPVQETSLVRQPVRCDCHDCERLNDFLGDPTRRVFDLTVDRQREGHLARKLQNNRIDCKIAASFMGPSYTVIFAKTFENNRAKRDDWFFRKGRAKGHVADFGLGSLTLRSGDAIVGSEVLRETGANQRRPSSGLGPGAGIKREAQDDAMSPGGSRTRAHPFPSGPGSSPGTHIKEEVEPSSGSALGMHIKEEVETDVMD</sequence>
<reference evidence="1 2" key="1">
    <citation type="submission" date="2020-01" db="EMBL/GenBank/DDBJ databases">
        <title>Aspergillus terreus IFO 6365 whole genome shotgun sequence.</title>
        <authorList>
            <person name="Kanamasa S."/>
            <person name="Takahashi H."/>
        </authorList>
    </citation>
    <scope>NUCLEOTIDE SEQUENCE [LARGE SCALE GENOMIC DNA]</scope>
    <source>
        <strain evidence="1 2">IFO 6365</strain>
    </source>
</reference>
<accession>A0A5M3YQZ5</accession>
<protein>
    <submittedName>
        <fullName evidence="1">2OG-Fe(II) oxygenase superfamily protein</fullName>
    </submittedName>
</protein>
<dbReference type="VEuPathDB" id="FungiDB:ATEG_01700"/>
<evidence type="ECO:0000313" key="2">
    <source>
        <dbReference type="Proteomes" id="UP000452235"/>
    </source>
</evidence>
<dbReference type="Proteomes" id="UP000452235">
    <property type="component" value="Unassembled WGS sequence"/>
</dbReference>
<proteinExistence type="predicted"/>
<dbReference type="AlphaFoldDB" id="A0A5M3YQZ5"/>
<organism evidence="1 2">
    <name type="scientific">Aspergillus terreus</name>
    <dbReference type="NCBI Taxonomy" id="33178"/>
    <lineage>
        <taxon>Eukaryota</taxon>
        <taxon>Fungi</taxon>
        <taxon>Dikarya</taxon>
        <taxon>Ascomycota</taxon>
        <taxon>Pezizomycotina</taxon>
        <taxon>Eurotiomycetes</taxon>
        <taxon>Eurotiomycetidae</taxon>
        <taxon>Eurotiales</taxon>
        <taxon>Aspergillaceae</taxon>
        <taxon>Aspergillus</taxon>
        <taxon>Aspergillus subgen. Circumdati</taxon>
    </lineage>
</organism>
<name>A0A5M3YQZ5_ASPTE</name>
<dbReference type="PANTHER" id="PTHR33099:SF7">
    <property type="entry name" value="MYND-TYPE DOMAIN-CONTAINING PROTEIN"/>
    <property type="match status" value="1"/>
</dbReference>
<dbReference type="OrthoDB" id="27483at2759"/>
<gene>
    <name evidence="1" type="ORF">ATEIFO6365_0001092300</name>
</gene>
<evidence type="ECO:0000313" key="1">
    <source>
        <dbReference type="EMBL" id="GFF12699.1"/>
    </source>
</evidence>
<keyword evidence="2" id="KW-1185">Reference proteome</keyword>
<comment type="caution">
    <text evidence="1">The sequence shown here is derived from an EMBL/GenBank/DDBJ whole genome shotgun (WGS) entry which is preliminary data.</text>
</comment>
<dbReference type="PANTHER" id="PTHR33099">
    <property type="entry name" value="FE2OG DIOXYGENASE DOMAIN-CONTAINING PROTEIN"/>
    <property type="match status" value="1"/>
</dbReference>
<dbReference type="EMBL" id="BLJY01000001">
    <property type="protein sequence ID" value="GFF12699.1"/>
    <property type="molecule type" value="Genomic_DNA"/>
</dbReference>